<name>A0A5J4TAR6_9EUKA</name>
<evidence type="ECO:0000313" key="1">
    <source>
        <dbReference type="EMBL" id="KAA6355476.1"/>
    </source>
</evidence>
<evidence type="ECO:0000313" key="2">
    <source>
        <dbReference type="Proteomes" id="UP000324800"/>
    </source>
</evidence>
<protein>
    <submittedName>
        <fullName evidence="1">Uncharacterized protein</fullName>
    </submittedName>
</protein>
<sequence>VGVVSGSFYASKS</sequence>
<proteinExistence type="predicted"/>
<organism evidence="1 2">
    <name type="scientific">Streblomastix strix</name>
    <dbReference type="NCBI Taxonomy" id="222440"/>
    <lineage>
        <taxon>Eukaryota</taxon>
        <taxon>Metamonada</taxon>
        <taxon>Preaxostyla</taxon>
        <taxon>Oxymonadida</taxon>
        <taxon>Streblomastigidae</taxon>
        <taxon>Streblomastix</taxon>
    </lineage>
</organism>
<reference evidence="1 2" key="1">
    <citation type="submission" date="2019-03" db="EMBL/GenBank/DDBJ databases">
        <title>Single cell metagenomics reveals metabolic interactions within the superorganism composed of flagellate Streblomastix strix and complex community of Bacteroidetes bacteria on its surface.</title>
        <authorList>
            <person name="Treitli S.C."/>
            <person name="Kolisko M."/>
            <person name="Husnik F."/>
            <person name="Keeling P."/>
            <person name="Hampl V."/>
        </authorList>
    </citation>
    <scope>NUCLEOTIDE SEQUENCE [LARGE SCALE GENOMIC DNA]</scope>
    <source>
        <strain evidence="1">ST1C</strain>
    </source>
</reference>
<dbReference type="Proteomes" id="UP000324800">
    <property type="component" value="Unassembled WGS sequence"/>
</dbReference>
<accession>A0A5J4TAR6</accession>
<feature type="non-terminal residue" evidence="1">
    <location>
        <position position="1"/>
    </location>
</feature>
<dbReference type="EMBL" id="SNRW01034563">
    <property type="protein sequence ID" value="KAA6355476.1"/>
    <property type="molecule type" value="Genomic_DNA"/>
</dbReference>
<gene>
    <name evidence="1" type="ORF">EZS28_048996</name>
</gene>
<comment type="caution">
    <text evidence="1">The sequence shown here is derived from an EMBL/GenBank/DDBJ whole genome shotgun (WGS) entry which is preliminary data.</text>
</comment>